<protein>
    <submittedName>
        <fullName evidence="2">HAD-IIA family hydrolase</fullName>
    </submittedName>
</protein>
<evidence type="ECO:0000259" key="1">
    <source>
        <dbReference type="Pfam" id="PF18407"/>
    </source>
</evidence>
<dbReference type="OrthoDB" id="3400930at2"/>
<dbReference type="Pfam" id="PF18407">
    <property type="entry name" value="GNAT_like"/>
    <property type="match status" value="1"/>
</dbReference>
<dbReference type="GO" id="GO:0005737">
    <property type="term" value="C:cytoplasm"/>
    <property type="evidence" value="ECO:0007669"/>
    <property type="project" value="TreeGrafter"/>
</dbReference>
<dbReference type="AlphaFoldDB" id="A0A4Q7IZ54"/>
<keyword evidence="3" id="KW-1185">Reference proteome</keyword>
<dbReference type="NCBIfam" id="TIGR01460">
    <property type="entry name" value="HAD-SF-IIA"/>
    <property type="match status" value="1"/>
</dbReference>
<dbReference type="Pfam" id="PF13344">
    <property type="entry name" value="Hydrolase_6"/>
    <property type="match status" value="1"/>
</dbReference>
<proteinExistence type="predicted"/>
<dbReference type="GO" id="GO:0016791">
    <property type="term" value="F:phosphatase activity"/>
    <property type="evidence" value="ECO:0007669"/>
    <property type="project" value="TreeGrafter"/>
</dbReference>
<feature type="domain" description="GCN5-related N-acetyltransferase-like" evidence="1">
    <location>
        <begin position="273"/>
        <end position="329"/>
    </location>
</feature>
<dbReference type="InterPro" id="IPR006357">
    <property type="entry name" value="HAD-SF_hydro_IIA"/>
</dbReference>
<dbReference type="InterPro" id="IPR023214">
    <property type="entry name" value="HAD_sf"/>
</dbReference>
<organism evidence="2 3">
    <name type="scientific">Amycolatopsis suaedae</name>
    <dbReference type="NCBI Taxonomy" id="2510978"/>
    <lineage>
        <taxon>Bacteria</taxon>
        <taxon>Bacillati</taxon>
        <taxon>Actinomycetota</taxon>
        <taxon>Actinomycetes</taxon>
        <taxon>Pseudonocardiales</taxon>
        <taxon>Pseudonocardiaceae</taxon>
        <taxon>Amycolatopsis</taxon>
    </lineage>
</organism>
<gene>
    <name evidence="2" type="ORF">EWH70_30485</name>
</gene>
<dbReference type="EMBL" id="SFCC01000018">
    <property type="protein sequence ID" value="RZQ60311.1"/>
    <property type="molecule type" value="Genomic_DNA"/>
</dbReference>
<dbReference type="Proteomes" id="UP000292003">
    <property type="component" value="Unassembled WGS sequence"/>
</dbReference>
<sequence length="330" mass="33074">MSDALLTAYGAVLLDLDGTVYHGSRGIPGAAEVIGEIREHGTAVRFVTNNASKSPAEVAAHLSGLGIPTEPVEVATSAGAAARLLGERLEPGADVLVVGTESLADEVRAAGLRPVREAGPGVAAVVQGHSPHTAWPDLAEACVALRAGALWVASNVDATLPTERGQLPGNGSMVAVLRTATGLEPLVAGKPAAPLLLAAAEAGGTSGAVVVGDRLDTDIAGATAAGLDALVVLTGVATPASLLAAIPAERPRYLAADLGGLRREADELAIGPRPDWQVKADGGRLVVTGSGTDPVDLLRALCATAWETGHTTCTPGDTQARAALDELGLL</sequence>
<evidence type="ECO:0000313" key="3">
    <source>
        <dbReference type="Proteomes" id="UP000292003"/>
    </source>
</evidence>
<dbReference type="RefSeq" id="WP_130479011.1">
    <property type="nucleotide sequence ID" value="NZ_SFCC01000018.1"/>
</dbReference>
<dbReference type="PANTHER" id="PTHR19288">
    <property type="entry name" value="4-NITROPHENYLPHOSPHATASE-RELATED"/>
    <property type="match status" value="1"/>
</dbReference>
<dbReference type="Gene3D" id="3.30.300.290">
    <property type="match status" value="1"/>
</dbReference>
<dbReference type="PANTHER" id="PTHR19288:SF95">
    <property type="entry name" value="D-GLYCEROL 3-PHOSPHATE PHOSPHATASE"/>
    <property type="match status" value="1"/>
</dbReference>
<dbReference type="Pfam" id="PF13242">
    <property type="entry name" value="Hydrolase_like"/>
    <property type="match status" value="1"/>
</dbReference>
<dbReference type="Gene3D" id="3.40.50.1000">
    <property type="entry name" value="HAD superfamily/HAD-like"/>
    <property type="match status" value="2"/>
</dbReference>
<dbReference type="InterPro" id="IPR036412">
    <property type="entry name" value="HAD-like_sf"/>
</dbReference>
<name>A0A4Q7IZ54_9PSEU</name>
<dbReference type="InterPro" id="IPR041065">
    <property type="entry name" value="GNAT-like"/>
</dbReference>
<keyword evidence="2" id="KW-0378">Hydrolase</keyword>
<comment type="caution">
    <text evidence="2">The sequence shown here is derived from an EMBL/GenBank/DDBJ whole genome shotgun (WGS) entry which is preliminary data.</text>
</comment>
<dbReference type="SUPFAM" id="SSF56784">
    <property type="entry name" value="HAD-like"/>
    <property type="match status" value="1"/>
</dbReference>
<evidence type="ECO:0000313" key="2">
    <source>
        <dbReference type="EMBL" id="RZQ60311.1"/>
    </source>
</evidence>
<accession>A0A4Q7IZ54</accession>
<reference evidence="2 3" key="1">
    <citation type="submission" date="2019-02" db="EMBL/GenBank/DDBJ databases">
        <title>Draft genome sequence of Amycolatopsis sp. 8-3EHSu isolated from roots of Suaeda maritima.</title>
        <authorList>
            <person name="Duangmal K."/>
            <person name="Chantavorakit T."/>
        </authorList>
    </citation>
    <scope>NUCLEOTIDE SEQUENCE [LARGE SCALE GENOMIC DNA]</scope>
    <source>
        <strain evidence="2 3">8-3EHSu</strain>
    </source>
</reference>